<dbReference type="InterPro" id="IPR037523">
    <property type="entry name" value="VOC_core"/>
</dbReference>
<dbReference type="Gene3D" id="3.30.720.120">
    <property type="match status" value="1"/>
</dbReference>
<feature type="domain" description="VOC" evidence="1">
    <location>
        <begin position="23"/>
        <end position="145"/>
    </location>
</feature>
<dbReference type="InterPro" id="IPR004360">
    <property type="entry name" value="Glyas_Fos-R_dOase_dom"/>
</dbReference>
<dbReference type="Gene3D" id="3.30.720.110">
    <property type="match status" value="1"/>
</dbReference>
<evidence type="ECO:0000259" key="1">
    <source>
        <dbReference type="PROSITE" id="PS51819"/>
    </source>
</evidence>
<evidence type="ECO:0000313" key="2">
    <source>
        <dbReference type="EMBL" id="SHO60403.1"/>
    </source>
</evidence>
<keyword evidence="3" id="KW-1185">Reference proteome</keyword>
<dbReference type="SUPFAM" id="SSF54593">
    <property type="entry name" value="Glyoxalase/Bleomycin resistance protein/Dihydroxybiphenyl dioxygenase"/>
    <property type="match status" value="1"/>
</dbReference>
<dbReference type="Pfam" id="PF00903">
    <property type="entry name" value="Glyoxalase"/>
    <property type="match status" value="1"/>
</dbReference>
<organism evidence="2 3">
    <name type="scientific">Pseudoxanthobacter soli DSM 19599</name>
    <dbReference type="NCBI Taxonomy" id="1123029"/>
    <lineage>
        <taxon>Bacteria</taxon>
        <taxon>Pseudomonadati</taxon>
        <taxon>Pseudomonadota</taxon>
        <taxon>Alphaproteobacteria</taxon>
        <taxon>Hyphomicrobiales</taxon>
        <taxon>Segnochrobactraceae</taxon>
        <taxon>Pseudoxanthobacter</taxon>
    </lineage>
</organism>
<dbReference type="AlphaFoldDB" id="A0A1M7Z640"/>
<dbReference type="InterPro" id="IPR029068">
    <property type="entry name" value="Glyas_Bleomycin-R_OHBP_Dase"/>
</dbReference>
<proteinExistence type="predicted"/>
<dbReference type="PROSITE" id="PS51819">
    <property type="entry name" value="VOC"/>
    <property type="match status" value="1"/>
</dbReference>
<dbReference type="PANTHER" id="PTHR34109">
    <property type="entry name" value="BNAUNNG04460D PROTEIN-RELATED"/>
    <property type="match status" value="1"/>
</dbReference>
<name>A0A1M7Z640_9HYPH</name>
<dbReference type="PANTHER" id="PTHR34109:SF1">
    <property type="entry name" value="VOC DOMAIN-CONTAINING PROTEIN"/>
    <property type="match status" value="1"/>
</dbReference>
<dbReference type="RefSeq" id="WP_084563763.1">
    <property type="nucleotide sequence ID" value="NZ_FRXO01000001.1"/>
</dbReference>
<sequence>MSEDATRTVSTGGATGRLGPRRAVEIIPYLFCRDVEAEVEWLVKAFGFERRLLLQAPSGGTHAEIALEGQVVMLGTALAEFGLASPAETGRRHSGVFVYLDDVDAHAARAKAMKADIVRDLEDAPYGRTYWARDPEGHDWFFTTPPDGQ</sequence>
<protein>
    <submittedName>
        <fullName evidence="2">Uncharacterized conserved protein PhnB, glyoxalase superfamily</fullName>
    </submittedName>
</protein>
<reference evidence="2 3" key="1">
    <citation type="submission" date="2016-12" db="EMBL/GenBank/DDBJ databases">
        <authorList>
            <person name="Song W.-J."/>
            <person name="Kurnit D.M."/>
        </authorList>
    </citation>
    <scope>NUCLEOTIDE SEQUENCE [LARGE SCALE GENOMIC DNA]</scope>
    <source>
        <strain evidence="2 3">DSM 19599</strain>
    </source>
</reference>
<dbReference type="STRING" id="1123029.SAMN02745172_00282"/>
<evidence type="ECO:0000313" key="3">
    <source>
        <dbReference type="Proteomes" id="UP000186406"/>
    </source>
</evidence>
<dbReference type="Proteomes" id="UP000186406">
    <property type="component" value="Unassembled WGS sequence"/>
</dbReference>
<accession>A0A1M7Z640</accession>
<dbReference type="EMBL" id="FRXO01000001">
    <property type="protein sequence ID" value="SHO60403.1"/>
    <property type="molecule type" value="Genomic_DNA"/>
</dbReference>
<gene>
    <name evidence="2" type="ORF">SAMN02745172_00282</name>
</gene>